<dbReference type="STRING" id="1172194.WQQ_16480"/>
<dbReference type="RefSeq" id="WP_007184597.1">
    <property type="nucleotide sequence ID" value="NZ_AKGD01000001.1"/>
</dbReference>
<comment type="caution">
    <text evidence="2">The sequence shown here is derived from an EMBL/GenBank/DDBJ whole genome shotgun (WGS) entry which is preliminary data.</text>
</comment>
<feature type="transmembrane region" description="Helical" evidence="1">
    <location>
        <begin position="77"/>
        <end position="110"/>
    </location>
</feature>
<evidence type="ECO:0000256" key="1">
    <source>
        <dbReference type="SAM" id="Phobius"/>
    </source>
</evidence>
<dbReference type="OrthoDB" id="7064212at2"/>
<keyword evidence="1" id="KW-0812">Transmembrane</keyword>
<evidence type="ECO:0000313" key="2">
    <source>
        <dbReference type="EMBL" id="EIT71511.1"/>
    </source>
</evidence>
<dbReference type="AlphaFoldDB" id="I8I594"/>
<keyword evidence="1" id="KW-1133">Transmembrane helix</keyword>
<sequence>MANDLQVRDEGSIFWGSFWMLVLSVLLFWLPGLGSLVAGVVGGKIAGGVGRAFIASIIPSIALGAILGFLIKALTGVAWVAWLAGFGIFAVAVGGAAAMVLGALIGGLLAAK</sequence>
<feature type="transmembrane region" description="Helical" evidence="1">
    <location>
        <begin position="52"/>
        <end position="71"/>
    </location>
</feature>
<protein>
    <submittedName>
        <fullName evidence="2">Uncharacterized protein</fullName>
    </submittedName>
</protein>
<keyword evidence="1" id="KW-0472">Membrane</keyword>
<accession>I8I594</accession>
<keyword evidence="3" id="KW-1185">Reference proteome</keyword>
<gene>
    <name evidence="2" type="ORF">WQQ_16480</name>
</gene>
<dbReference type="Proteomes" id="UP000003704">
    <property type="component" value="Unassembled WGS sequence"/>
</dbReference>
<proteinExistence type="predicted"/>
<feature type="transmembrane region" description="Helical" evidence="1">
    <location>
        <begin position="12"/>
        <end position="40"/>
    </location>
</feature>
<evidence type="ECO:0000313" key="3">
    <source>
        <dbReference type="Proteomes" id="UP000003704"/>
    </source>
</evidence>
<name>I8I594_9GAMM</name>
<dbReference type="EMBL" id="AKGD01000001">
    <property type="protein sequence ID" value="EIT71511.1"/>
    <property type="molecule type" value="Genomic_DNA"/>
</dbReference>
<reference evidence="2 3" key="1">
    <citation type="journal article" date="2012" name="J. Bacteriol.">
        <title>Genome Sequence of n-Alkane-Degrading Hydrocarboniphaga effusa Strain AP103T (ATCC BAA-332T).</title>
        <authorList>
            <person name="Chang H.K."/>
            <person name="Zylstra G.J."/>
            <person name="Chae J.C."/>
        </authorList>
    </citation>
    <scope>NUCLEOTIDE SEQUENCE [LARGE SCALE GENOMIC DNA]</scope>
    <source>
        <strain evidence="2 3">AP103</strain>
    </source>
</reference>
<organism evidence="2 3">
    <name type="scientific">Hydrocarboniphaga effusa AP103</name>
    <dbReference type="NCBI Taxonomy" id="1172194"/>
    <lineage>
        <taxon>Bacteria</taxon>
        <taxon>Pseudomonadati</taxon>
        <taxon>Pseudomonadota</taxon>
        <taxon>Gammaproteobacteria</taxon>
        <taxon>Nevskiales</taxon>
        <taxon>Nevskiaceae</taxon>
        <taxon>Hydrocarboniphaga</taxon>
    </lineage>
</organism>